<dbReference type="Pfam" id="PF00703">
    <property type="entry name" value="Glyco_hydro_2"/>
    <property type="match status" value="1"/>
</dbReference>
<evidence type="ECO:0000256" key="8">
    <source>
        <dbReference type="ARBA" id="ARBA00023295"/>
    </source>
</evidence>
<dbReference type="InterPro" id="IPR006101">
    <property type="entry name" value="Glyco_hydro_2"/>
</dbReference>
<dbReference type="EC" id="3.2.1.23" evidence="5"/>
<dbReference type="SUPFAM" id="SSF74650">
    <property type="entry name" value="Galactose mutarotase-like"/>
    <property type="match status" value="1"/>
</dbReference>
<dbReference type="PANTHER" id="PTHR46323:SF2">
    <property type="entry name" value="BETA-GALACTOSIDASE"/>
    <property type="match status" value="1"/>
</dbReference>
<dbReference type="InterPro" id="IPR032312">
    <property type="entry name" value="LacZ_4"/>
</dbReference>
<dbReference type="Gene3D" id="3.20.20.80">
    <property type="entry name" value="Glycosidases"/>
    <property type="match status" value="1"/>
</dbReference>
<dbReference type="HOGENOM" id="CLU_002346_0_2_10"/>
<dbReference type="InterPro" id="IPR008979">
    <property type="entry name" value="Galactose-bd-like_sf"/>
</dbReference>
<feature type="signal peptide" evidence="10">
    <location>
        <begin position="1"/>
        <end position="24"/>
    </location>
</feature>
<dbReference type="Proteomes" id="UP000002772">
    <property type="component" value="Unassembled WGS sequence"/>
</dbReference>
<keyword evidence="6 12" id="KW-0378">Hydrolase</keyword>
<feature type="chain" id="PRO_5003381356" description="beta-galactosidase" evidence="10">
    <location>
        <begin position="25"/>
        <end position="1090"/>
    </location>
</feature>
<dbReference type="Gene3D" id="2.60.120.260">
    <property type="entry name" value="Galactose-binding domain-like"/>
    <property type="match status" value="1"/>
</dbReference>
<dbReference type="InterPro" id="IPR013783">
    <property type="entry name" value="Ig-like_fold"/>
</dbReference>
<evidence type="ECO:0000256" key="3">
    <source>
        <dbReference type="ARBA" id="ARBA00007401"/>
    </source>
</evidence>
<dbReference type="InterPro" id="IPR050347">
    <property type="entry name" value="Bact_Beta-galactosidase"/>
</dbReference>
<proteinExistence type="inferred from homology"/>
<dbReference type="PANTHER" id="PTHR46323">
    <property type="entry name" value="BETA-GALACTOSIDASE"/>
    <property type="match status" value="1"/>
</dbReference>
<dbReference type="SMART" id="SM01038">
    <property type="entry name" value="Bgal_small_N"/>
    <property type="match status" value="1"/>
</dbReference>
<evidence type="ECO:0000256" key="9">
    <source>
        <dbReference type="ARBA" id="ARBA00032230"/>
    </source>
</evidence>
<dbReference type="Pfam" id="PF02837">
    <property type="entry name" value="Glyco_hydro_2_N"/>
    <property type="match status" value="2"/>
</dbReference>
<comment type="cofactor">
    <cofactor evidence="2">
        <name>Ca(2+)</name>
        <dbReference type="ChEBI" id="CHEBI:29108"/>
    </cofactor>
</comment>
<dbReference type="GO" id="GO:0009341">
    <property type="term" value="C:beta-galactosidase complex"/>
    <property type="evidence" value="ECO:0007669"/>
    <property type="project" value="InterPro"/>
</dbReference>
<evidence type="ECO:0000256" key="5">
    <source>
        <dbReference type="ARBA" id="ARBA00012756"/>
    </source>
</evidence>
<evidence type="ECO:0000256" key="7">
    <source>
        <dbReference type="ARBA" id="ARBA00022837"/>
    </source>
</evidence>
<dbReference type="InterPro" id="IPR004199">
    <property type="entry name" value="B-gal_small/dom_5"/>
</dbReference>
<dbReference type="eggNOG" id="COG3250">
    <property type="taxonomic scope" value="Bacteria"/>
</dbReference>
<dbReference type="Gene3D" id="2.60.40.10">
    <property type="entry name" value="Immunoglobulins"/>
    <property type="match status" value="2"/>
</dbReference>
<feature type="domain" description="Beta galactosidase small chain/" evidence="11">
    <location>
        <begin position="806"/>
        <end position="1087"/>
    </location>
</feature>
<evidence type="ECO:0000256" key="2">
    <source>
        <dbReference type="ARBA" id="ARBA00001913"/>
    </source>
</evidence>
<accession>F8NCF9</accession>
<dbReference type="GO" id="GO:0004565">
    <property type="term" value="F:beta-galactosidase activity"/>
    <property type="evidence" value="ECO:0007669"/>
    <property type="project" value="UniProtKB-EC"/>
</dbReference>
<dbReference type="GO" id="GO:0005990">
    <property type="term" value="P:lactose catabolic process"/>
    <property type="evidence" value="ECO:0007669"/>
    <property type="project" value="TreeGrafter"/>
</dbReference>
<keyword evidence="13" id="KW-1185">Reference proteome</keyword>
<dbReference type="SUPFAM" id="SSF49785">
    <property type="entry name" value="Galactose-binding domain-like"/>
    <property type="match status" value="1"/>
</dbReference>
<dbReference type="PRINTS" id="PR00132">
    <property type="entry name" value="GLHYDRLASE2"/>
</dbReference>
<dbReference type="InterPro" id="IPR006103">
    <property type="entry name" value="Glyco_hydro_2_cat"/>
</dbReference>
<dbReference type="Pfam" id="PF16353">
    <property type="entry name" value="LacZ_4"/>
    <property type="match status" value="1"/>
</dbReference>
<protein>
    <recommendedName>
        <fullName evidence="5">beta-galactosidase</fullName>
        <ecNumber evidence="5">3.2.1.23</ecNumber>
    </recommendedName>
    <alternativeName>
        <fullName evidence="9">Lactase</fullName>
    </alternativeName>
</protein>
<gene>
    <name evidence="12" type="ORF">Premu_0572</name>
</gene>
<dbReference type="Gene3D" id="2.70.98.10">
    <property type="match status" value="1"/>
</dbReference>
<dbReference type="InterPro" id="IPR014718">
    <property type="entry name" value="GH-type_carb-bd"/>
</dbReference>
<evidence type="ECO:0000313" key="13">
    <source>
        <dbReference type="Proteomes" id="UP000002772"/>
    </source>
</evidence>
<dbReference type="STRING" id="688246.Premu_0572"/>
<evidence type="ECO:0000256" key="1">
    <source>
        <dbReference type="ARBA" id="ARBA00001412"/>
    </source>
</evidence>
<dbReference type="SUPFAM" id="SSF49303">
    <property type="entry name" value="beta-Galactosidase/glucuronidase domain"/>
    <property type="match status" value="2"/>
</dbReference>
<evidence type="ECO:0000313" key="12">
    <source>
        <dbReference type="EMBL" id="EGN56049.1"/>
    </source>
</evidence>
<name>F8NCF9_9BACT</name>
<keyword evidence="8" id="KW-0326">Glycosidase</keyword>
<dbReference type="InterPro" id="IPR006102">
    <property type="entry name" value="Ig-like_GH2"/>
</dbReference>
<evidence type="ECO:0000259" key="11">
    <source>
        <dbReference type="SMART" id="SM01038"/>
    </source>
</evidence>
<dbReference type="Pfam" id="PF02929">
    <property type="entry name" value="Bgal_small_N"/>
    <property type="match status" value="1"/>
</dbReference>
<dbReference type="EMBL" id="GL945017">
    <property type="protein sequence ID" value="EGN56049.1"/>
    <property type="molecule type" value="Genomic_DNA"/>
</dbReference>
<keyword evidence="10" id="KW-0732">Signal</keyword>
<comment type="similarity">
    <text evidence="3">Belongs to the glycosyl hydrolase 2 family.</text>
</comment>
<reference evidence="13" key="1">
    <citation type="journal article" date="2011" name="Stand. Genomic Sci.">
        <title>Non-contiguous finished genome sequence of the opportunistic oral pathogen Prevotella multisaccharivorax type strain (PPPA20).</title>
        <authorList>
            <person name="Pati A."/>
            <person name="Gronow S."/>
            <person name="Lu M."/>
            <person name="Lapidus A."/>
            <person name="Nolan M."/>
            <person name="Lucas S."/>
            <person name="Hammon N."/>
            <person name="Deshpande S."/>
            <person name="Cheng J.F."/>
            <person name="Tapia R."/>
            <person name="Han C."/>
            <person name="Goodwin L."/>
            <person name="Pitluck S."/>
            <person name="Liolios K."/>
            <person name="Pagani I."/>
            <person name="Mavromatis K."/>
            <person name="Mikhailova N."/>
            <person name="Huntemann M."/>
            <person name="Chen A."/>
            <person name="Palaniappan K."/>
            <person name="Land M."/>
            <person name="Hauser L."/>
            <person name="Detter J.C."/>
            <person name="Brambilla E.M."/>
            <person name="Rohde M."/>
            <person name="Goker M."/>
            <person name="Woyke T."/>
            <person name="Bristow J."/>
            <person name="Eisen J.A."/>
            <person name="Markowitz V."/>
            <person name="Hugenholtz P."/>
            <person name="Kyrpides N.C."/>
            <person name="Klenk H.P."/>
            <person name="Ivanova N."/>
        </authorList>
    </citation>
    <scope>NUCLEOTIDE SEQUENCE [LARGE SCALE GENOMIC DNA]</scope>
    <source>
        <strain evidence="13">DSM 17128</strain>
    </source>
</reference>
<comment type="subunit">
    <text evidence="4">Monomer.</text>
</comment>
<dbReference type="InterPro" id="IPR006104">
    <property type="entry name" value="Glyco_hydro_2_N"/>
</dbReference>
<evidence type="ECO:0000256" key="6">
    <source>
        <dbReference type="ARBA" id="ARBA00022801"/>
    </source>
</evidence>
<dbReference type="RefSeq" id="WP_007572954.1">
    <property type="nucleotide sequence ID" value="NZ_BPTS01000001.1"/>
</dbReference>
<dbReference type="InterPro" id="IPR011013">
    <property type="entry name" value="Gal_mutarotase_sf_dom"/>
</dbReference>
<keyword evidence="7" id="KW-0106">Calcium</keyword>
<dbReference type="SUPFAM" id="SSF51445">
    <property type="entry name" value="(Trans)glycosidases"/>
    <property type="match status" value="1"/>
</dbReference>
<dbReference type="Pfam" id="PF02836">
    <property type="entry name" value="Glyco_hydro_2_C"/>
    <property type="match status" value="1"/>
</dbReference>
<organism evidence="12 13">
    <name type="scientific">Hallella multisaccharivorax DSM 17128</name>
    <dbReference type="NCBI Taxonomy" id="688246"/>
    <lineage>
        <taxon>Bacteria</taxon>
        <taxon>Pseudomonadati</taxon>
        <taxon>Bacteroidota</taxon>
        <taxon>Bacteroidia</taxon>
        <taxon>Bacteroidales</taxon>
        <taxon>Prevotellaceae</taxon>
        <taxon>Hallella</taxon>
    </lineage>
</organism>
<dbReference type="GO" id="GO:0030246">
    <property type="term" value="F:carbohydrate binding"/>
    <property type="evidence" value="ECO:0007669"/>
    <property type="project" value="InterPro"/>
</dbReference>
<sequence>MRQPKGKLIMALAAWLSMPCTMEAAPVKTKAAAMPTWTEWHDQQVNEVNRYRLHTNFFAYANEAEARGGDLEKSANYLSLEGPWKFNWVKDANERPQDFYKTDLDDSSWKTMNVPGIWELNGYGDPEYVNVGLAWRYMFKDGNVYNGWKTEYAPENATVTSVPVKDNHVGSYRRVVNLPESWNGKQVIAHFGSVTSNMYLFVNGQYVGYTEDSKVAAEFDITKYLHPGKNLIAFQTFRWCDGSMDEDQDFWRLSGVARQCYLYARDAQVQMENIRVTPDLENDYKDGELLVDAWVKGNPIVEYRLRNANGTVVAKQTVDFRGHTEGTARFMVRNVKTWTAETPYLFTLEAIVKDRKGNVVEVIPQKVGFRKIEIKNAQLLVNGQPVLIKGADRHEMDPDGGYVVTPERMIQDIQIMKRLNINAVRTCHYPDDPRWYDLCDQYGLYVTAEANQESHAFGYSNDQSTPVAQPEFAKQILERNQHNMEMQYNHPSIIVWSLGNETDNSNNFLAAYNWIKSQDNSRPVQYERGLYSGPYDSDIFCPMYETVSGCERYCNDTKQTRPLIQCEYNHTMGNSGGNLKEYWDLIRKYPKFQGGYDWDFVDQGLHRKPDFQASRTVADLNAISAKYEPGTGGMTPLYTYGGDYNATDASDNNFNCNGIIGPDRQLNPHAHELAYQYQNIWVKPLDLSEGTINVHNENFFRDLSNYRMDWTLLKDGKTVQSGTVDQLNVAPQQTATVKLPLNIPDDGEVMLNVAFKLKSAEPLMEEEQTVAYDQIIVNEATPVTYIENFTKDKIKIQNKKSDAQIVISSDKASLAFDKATGLLTQYTVDGKSLLGDGGTLKPNFWRAVTDNDMGAGLQNKLKAWHNPKMTLTAITVEKVKESKGTAATVVASYDMPEVNAKLRLSYTVYGDGTVDVEQAMTKATPDAKAPDMLRFGMVMDLPYSMDKSQWYGRGLIENYSDRKLSEPIGLYSATADEQFYPYMRPQETGTKSDIRWWKQSGNDGVAFMITPINTWMDAAALHYNISDLDEGSEKKQRHSPEVPKSKYTELTFDLIQQGLGGTNSWGALPLDKYRVHFGDKTFHFVINPLR</sequence>
<evidence type="ECO:0000256" key="10">
    <source>
        <dbReference type="SAM" id="SignalP"/>
    </source>
</evidence>
<dbReference type="InterPro" id="IPR017853">
    <property type="entry name" value="GH"/>
</dbReference>
<dbReference type="AlphaFoldDB" id="F8NCF9"/>
<evidence type="ECO:0000256" key="4">
    <source>
        <dbReference type="ARBA" id="ARBA00011245"/>
    </source>
</evidence>
<comment type="catalytic activity">
    <reaction evidence="1">
        <text>Hydrolysis of terminal non-reducing beta-D-galactose residues in beta-D-galactosides.</text>
        <dbReference type="EC" id="3.2.1.23"/>
    </reaction>
</comment>
<dbReference type="InterPro" id="IPR036156">
    <property type="entry name" value="Beta-gal/glucu_dom_sf"/>
</dbReference>